<dbReference type="GO" id="GO:0003700">
    <property type="term" value="F:DNA-binding transcription factor activity"/>
    <property type="evidence" value="ECO:0007669"/>
    <property type="project" value="InterPro"/>
</dbReference>
<feature type="region of interest" description="Disordered" evidence="6">
    <location>
        <begin position="1"/>
        <end position="26"/>
    </location>
</feature>
<feature type="compositionally biased region" description="Basic and acidic residues" evidence="6">
    <location>
        <begin position="11"/>
        <end position="23"/>
    </location>
</feature>
<protein>
    <submittedName>
        <fullName evidence="8">WRKY transcription factor</fullName>
    </submittedName>
</protein>
<keyword evidence="3" id="KW-0238">DNA-binding</keyword>
<dbReference type="InterPro" id="IPR003657">
    <property type="entry name" value="WRKY_dom"/>
</dbReference>
<dbReference type="Proteomes" id="UP001163823">
    <property type="component" value="Chromosome 10"/>
</dbReference>
<comment type="caution">
    <text evidence="8">The sequence shown here is derived from an EMBL/GenBank/DDBJ whole genome shotgun (WGS) entry which is preliminary data.</text>
</comment>
<organism evidence="8 9">
    <name type="scientific">Quillaja saponaria</name>
    <name type="common">Soap bark tree</name>
    <dbReference type="NCBI Taxonomy" id="32244"/>
    <lineage>
        <taxon>Eukaryota</taxon>
        <taxon>Viridiplantae</taxon>
        <taxon>Streptophyta</taxon>
        <taxon>Embryophyta</taxon>
        <taxon>Tracheophyta</taxon>
        <taxon>Spermatophyta</taxon>
        <taxon>Magnoliopsida</taxon>
        <taxon>eudicotyledons</taxon>
        <taxon>Gunneridae</taxon>
        <taxon>Pentapetalae</taxon>
        <taxon>rosids</taxon>
        <taxon>fabids</taxon>
        <taxon>Fabales</taxon>
        <taxon>Quillajaceae</taxon>
        <taxon>Quillaja</taxon>
    </lineage>
</organism>
<evidence type="ECO:0000259" key="7">
    <source>
        <dbReference type="PROSITE" id="PS50811"/>
    </source>
</evidence>
<feature type="compositionally biased region" description="Low complexity" evidence="6">
    <location>
        <begin position="600"/>
        <end position="609"/>
    </location>
</feature>
<keyword evidence="9" id="KW-1185">Reference proteome</keyword>
<feature type="region of interest" description="Disordered" evidence="6">
    <location>
        <begin position="545"/>
        <end position="564"/>
    </location>
</feature>
<keyword evidence="5" id="KW-0539">Nucleus</keyword>
<feature type="region of interest" description="Disordered" evidence="6">
    <location>
        <begin position="167"/>
        <end position="186"/>
    </location>
</feature>
<evidence type="ECO:0000256" key="2">
    <source>
        <dbReference type="ARBA" id="ARBA00023015"/>
    </source>
</evidence>
<comment type="subcellular location">
    <subcellularLocation>
        <location evidence="1">Nucleus</location>
    </subcellularLocation>
</comment>
<evidence type="ECO:0000256" key="4">
    <source>
        <dbReference type="ARBA" id="ARBA00023163"/>
    </source>
</evidence>
<evidence type="ECO:0000256" key="1">
    <source>
        <dbReference type="ARBA" id="ARBA00004123"/>
    </source>
</evidence>
<dbReference type="SUPFAM" id="SSF118290">
    <property type="entry name" value="WRKY DNA-binding domain"/>
    <property type="match status" value="1"/>
</dbReference>
<dbReference type="PROSITE" id="PS50811">
    <property type="entry name" value="WRKY"/>
    <property type="match status" value="1"/>
</dbReference>
<dbReference type="GO" id="GO:0043565">
    <property type="term" value="F:sequence-specific DNA binding"/>
    <property type="evidence" value="ECO:0007669"/>
    <property type="project" value="InterPro"/>
</dbReference>
<feature type="region of interest" description="Disordered" evidence="6">
    <location>
        <begin position="119"/>
        <end position="148"/>
    </location>
</feature>
<feature type="domain" description="WRKY" evidence="7">
    <location>
        <begin position="229"/>
        <end position="295"/>
    </location>
</feature>
<dbReference type="SMART" id="SM00774">
    <property type="entry name" value="WRKY"/>
    <property type="match status" value="1"/>
</dbReference>
<reference evidence="8" key="1">
    <citation type="journal article" date="2023" name="Science">
        <title>Elucidation of the pathway for biosynthesis of saponin adjuvants from the soapbark tree.</title>
        <authorList>
            <person name="Reed J."/>
            <person name="Orme A."/>
            <person name="El-Demerdash A."/>
            <person name="Owen C."/>
            <person name="Martin L.B.B."/>
            <person name="Misra R.C."/>
            <person name="Kikuchi S."/>
            <person name="Rejzek M."/>
            <person name="Martin A.C."/>
            <person name="Harkess A."/>
            <person name="Leebens-Mack J."/>
            <person name="Louveau T."/>
            <person name="Stephenson M.J."/>
            <person name="Osbourn A."/>
        </authorList>
    </citation>
    <scope>NUCLEOTIDE SEQUENCE</scope>
    <source>
        <strain evidence="8">S10</strain>
    </source>
</reference>
<feature type="compositionally biased region" description="Polar residues" evidence="6">
    <location>
        <begin position="580"/>
        <end position="589"/>
    </location>
</feature>
<feature type="compositionally biased region" description="Polar residues" evidence="6">
    <location>
        <begin position="167"/>
        <end position="178"/>
    </location>
</feature>
<sequence length="618" mass="67309">MENSILGNSIKEAHTQMESKGGDEENASIDINKEDKLISAKVEMGEVREENGKLKLLLTKLVKDYQSLQMHFFDILQQDQLAGANINEATTDQKDPIHEKNEEELAELVSLCLGRSTFKGDQPNKDVDDEKKDISTSKSDQKKKDKNFDEGLSLGLDIRYEPAGSLTTEATNLPSPASSFEEVKEEEPCEIWPPSKVLRTMRTRDNSNNNEVSQQSQMKKARVSIRARCDTPMMIDGCQWRKYGQKIAKGNPCPRAYYRCTVSPTCPVRKQVQRCVEDLSILVTTYEGTHNHPLPISATAMASTTCAAASMLQSGSSTSQPGLDRISSTAPISGASTTTIASNYNFHGLNNFSSTHQNPIVHPQFYFPNSSISTSNSHPTITLDLTAPPRISQNFGRFSNPTTSRHYPTTSLNFSSANSSPLQLPLVPQSPNPHNTTGYFNYGTVPNYNRNQSNGGKQPFFDQPNSYNYMNDQMMPNSQQSLTAETLAAATKAITANPKFQTALAAALTNFVGNGANGGGGGGGVRENQVAGADNSALCLKYGDSDRQKSSYTKNTPPYTTSSQNGIRCAPSYLIKKSNSSLSNGQQEGNLVLFPPLPSPASKSGSASPTDKNNHVLK</sequence>
<proteinExistence type="predicted"/>
<dbReference type="Gene3D" id="2.20.25.80">
    <property type="entry name" value="WRKY domain"/>
    <property type="match status" value="1"/>
</dbReference>
<dbReference type="FunFam" id="2.20.25.80:FF:000002">
    <property type="entry name" value="probable WRKY transcription factor 31"/>
    <property type="match status" value="1"/>
</dbReference>
<evidence type="ECO:0000256" key="3">
    <source>
        <dbReference type="ARBA" id="ARBA00023125"/>
    </source>
</evidence>
<accession>A0AAD7L8U9</accession>
<dbReference type="AlphaFoldDB" id="A0AAD7L8U9"/>
<feature type="region of interest" description="Disordered" evidence="6">
    <location>
        <begin position="580"/>
        <end position="618"/>
    </location>
</feature>
<feature type="compositionally biased region" description="Basic and acidic residues" evidence="6">
    <location>
        <begin position="122"/>
        <end position="148"/>
    </location>
</feature>
<dbReference type="GO" id="GO:0005634">
    <property type="term" value="C:nucleus"/>
    <property type="evidence" value="ECO:0007669"/>
    <property type="project" value="UniProtKB-SubCell"/>
</dbReference>
<keyword evidence="2" id="KW-0805">Transcription regulation</keyword>
<dbReference type="KEGG" id="qsa:O6P43_025423"/>
<feature type="compositionally biased region" description="Polar residues" evidence="6">
    <location>
        <begin position="550"/>
        <end position="564"/>
    </location>
</feature>
<evidence type="ECO:0000256" key="5">
    <source>
        <dbReference type="ARBA" id="ARBA00023242"/>
    </source>
</evidence>
<evidence type="ECO:0000256" key="6">
    <source>
        <dbReference type="SAM" id="MobiDB-lite"/>
    </source>
</evidence>
<dbReference type="InterPro" id="IPR036576">
    <property type="entry name" value="WRKY_dom_sf"/>
</dbReference>
<evidence type="ECO:0000313" key="8">
    <source>
        <dbReference type="EMBL" id="KAJ7953766.1"/>
    </source>
</evidence>
<gene>
    <name evidence="8" type="ORF">O6P43_025423</name>
</gene>
<dbReference type="PANTHER" id="PTHR31429">
    <property type="entry name" value="WRKY TRANSCRIPTION FACTOR 36-RELATED"/>
    <property type="match status" value="1"/>
</dbReference>
<keyword evidence="4" id="KW-0804">Transcription</keyword>
<dbReference type="EMBL" id="JARAOO010000010">
    <property type="protein sequence ID" value="KAJ7953766.1"/>
    <property type="molecule type" value="Genomic_DNA"/>
</dbReference>
<evidence type="ECO:0000313" key="9">
    <source>
        <dbReference type="Proteomes" id="UP001163823"/>
    </source>
</evidence>
<dbReference type="PANTHER" id="PTHR31429:SF97">
    <property type="entry name" value="WRKY TRANSCRIPTION FACTOR 36-RELATED"/>
    <property type="match status" value="1"/>
</dbReference>
<dbReference type="Pfam" id="PF03106">
    <property type="entry name" value="WRKY"/>
    <property type="match status" value="1"/>
</dbReference>
<dbReference type="InterPro" id="IPR044810">
    <property type="entry name" value="WRKY_plant"/>
</dbReference>
<name>A0AAD7L8U9_QUISA</name>